<keyword evidence="1" id="KW-0805">Transcription regulation</keyword>
<evidence type="ECO:0000256" key="1">
    <source>
        <dbReference type="ARBA" id="ARBA00023015"/>
    </source>
</evidence>
<dbReference type="InterPro" id="IPR009057">
    <property type="entry name" value="Homeodomain-like_sf"/>
</dbReference>
<feature type="domain" description="HTH araC/xylS-type" evidence="4">
    <location>
        <begin position="199"/>
        <end position="298"/>
    </location>
</feature>
<dbReference type="PROSITE" id="PS01124">
    <property type="entry name" value="HTH_ARAC_FAMILY_2"/>
    <property type="match status" value="1"/>
</dbReference>
<gene>
    <name evidence="5" type="ORF">OG563_42025</name>
</gene>
<dbReference type="InterPro" id="IPR050204">
    <property type="entry name" value="AraC_XylS_family_regulators"/>
</dbReference>
<dbReference type="EMBL" id="CP109441">
    <property type="protein sequence ID" value="WUV45607.1"/>
    <property type="molecule type" value="Genomic_DNA"/>
</dbReference>
<dbReference type="SMART" id="SM00342">
    <property type="entry name" value="HTH_ARAC"/>
    <property type="match status" value="1"/>
</dbReference>
<reference evidence="5" key="1">
    <citation type="submission" date="2022-10" db="EMBL/GenBank/DDBJ databases">
        <title>The complete genomes of actinobacterial strains from the NBC collection.</title>
        <authorList>
            <person name="Joergensen T.S."/>
            <person name="Alvarez Arevalo M."/>
            <person name="Sterndorff E.B."/>
            <person name="Faurdal D."/>
            <person name="Vuksanovic O."/>
            <person name="Mourched A.-S."/>
            <person name="Charusanti P."/>
            <person name="Shaw S."/>
            <person name="Blin K."/>
            <person name="Weber T."/>
        </authorList>
    </citation>
    <scope>NUCLEOTIDE SEQUENCE</scope>
    <source>
        <strain evidence="5">NBC_01482</strain>
    </source>
</reference>
<protein>
    <submittedName>
        <fullName evidence="5">AraC family transcriptional regulator</fullName>
    </submittedName>
</protein>
<dbReference type="InterPro" id="IPR018060">
    <property type="entry name" value="HTH_AraC"/>
</dbReference>
<accession>A0ABZ1YUN8</accession>
<dbReference type="Pfam" id="PF14525">
    <property type="entry name" value="AraC_binding_2"/>
    <property type="match status" value="1"/>
</dbReference>
<organism evidence="5 6">
    <name type="scientific">Nocardia vinacea</name>
    <dbReference type="NCBI Taxonomy" id="96468"/>
    <lineage>
        <taxon>Bacteria</taxon>
        <taxon>Bacillati</taxon>
        <taxon>Actinomycetota</taxon>
        <taxon>Actinomycetes</taxon>
        <taxon>Mycobacteriales</taxon>
        <taxon>Nocardiaceae</taxon>
        <taxon>Nocardia</taxon>
    </lineage>
</organism>
<evidence type="ECO:0000313" key="5">
    <source>
        <dbReference type="EMBL" id="WUV45607.1"/>
    </source>
</evidence>
<dbReference type="PANTHER" id="PTHR46796">
    <property type="entry name" value="HTH-TYPE TRANSCRIPTIONAL ACTIVATOR RHAS-RELATED"/>
    <property type="match status" value="1"/>
</dbReference>
<dbReference type="Gene3D" id="1.10.10.60">
    <property type="entry name" value="Homeodomain-like"/>
    <property type="match status" value="1"/>
</dbReference>
<dbReference type="InterPro" id="IPR035418">
    <property type="entry name" value="AraC-bd_2"/>
</dbReference>
<proteinExistence type="predicted"/>
<dbReference type="PANTHER" id="PTHR46796:SF6">
    <property type="entry name" value="ARAC SUBFAMILY"/>
    <property type="match status" value="1"/>
</dbReference>
<sequence>MEYYELDIADVDEWTETSNSFVPMDHRYREPERWQVAMTVQQTTTYRLLRWDQPGDRLAFRTPSNIRRVSAEDFYWVVVPQRGEFAAADERGVTRISPGQAAVLALDRQCRLHIPGSVAYGFQVPRAEFARPGLRQPVLDLGSGLGRIAAGMIRDLHAERSALTSREFNAVGDRIAELLCMMSAGDTGPQQTHLTELAETVRQHVRRHIGVADLRLPEVARALGWSPRQLRTALHQAGTTYREVRQDEALRAARTMLENPDTTATIGEVAVRSGFTLTWFSAAFKARYGETPSEFRKRRLAESVRPTTTLGRVPPQ</sequence>
<dbReference type="RefSeq" id="WP_327098816.1">
    <property type="nucleotide sequence ID" value="NZ_CP109149.1"/>
</dbReference>
<evidence type="ECO:0000256" key="3">
    <source>
        <dbReference type="ARBA" id="ARBA00023163"/>
    </source>
</evidence>
<evidence type="ECO:0000256" key="2">
    <source>
        <dbReference type="ARBA" id="ARBA00023125"/>
    </source>
</evidence>
<keyword evidence="3" id="KW-0804">Transcription</keyword>
<name>A0ABZ1YUN8_9NOCA</name>
<dbReference type="Proteomes" id="UP001432062">
    <property type="component" value="Chromosome"/>
</dbReference>
<evidence type="ECO:0000259" key="4">
    <source>
        <dbReference type="PROSITE" id="PS01124"/>
    </source>
</evidence>
<evidence type="ECO:0000313" key="6">
    <source>
        <dbReference type="Proteomes" id="UP001432062"/>
    </source>
</evidence>
<keyword evidence="6" id="KW-1185">Reference proteome</keyword>
<keyword evidence="2" id="KW-0238">DNA-binding</keyword>
<dbReference type="Pfam" id="PF12833">
    <property type="entry name" value="HTH_18"/>
    <property type="match status" value="1"/>
</dbReference>
<dbReference type="SUPFAM" id="SSF46689">
    <property type="entry name" value="Homeodomain-like"/>
    <property type="match status" value="1"/>
</dbReference>